<feature type="region of interest" description="Disordered" evidence="1">
    <location>
        <begin position="1"/>
        <end position="25"/>
    </location>
</feature>
<dbReference type="InterPro" id="IPR036305">
    <property type="entry name" value="RGS_sf"/>
</dbReference>
<feature type="compositionally biased region" description="Basic residues" evidence="1">
    <location>
        <begin position="188"/>
        <end position="199"/>
    </location>
</feature>
<feature type="domain" description="RGS" evidence="2">
    <location>
        <begin position="34"/>
        <end position="99"/>
    </location>
</feature>
<name>A0A4U0X145_9PEZI</name>
<dbReference type="OrthoDB" id="10266999at2759"/>
<gene>
    <name evidence="3" type="ORF">B0A49_07549</name>
</gene>
<evidence type="ECO:0000313" key="3">
    <source>
        <dbReference type="EMBL" id="TKA67955.1"/>
    </source>
</evidence>
<proteinExistence type="predicted"/>
<evidence type="ECO:0000259" key="2">
    <source>
        <dbReference type="Pfam" id="PF00615"/>
    </source>
</evidence>
<evidence type="ECO:0000313" key="4">
    <source>
        <dbReference type="Proteomes" id="UP000308768"/>
    </source>
</evidence>
<keyword evidence="4" id="KW-1185">Reference proteome</keyword>
<dbReference type="Pfam" id="PF00615">
    <property type="entry name" value="RGS"/>
    <property type="match status" value="1"/>
</dbReference>
<sequence>MDASRYRKQYNTVVNRSPEDGGPATSEECEYVRMLWERLVDAYIKPNGPREVNLTSEIRHDILSYSSPAITPPPEALDAAVQKTYELMEESVLGPFLNSCCPTTAHPTSFSDSYNTSQENIHMGNRSYDDRVMYSRRARHARNSPPPASAIEAHSFSYSPSSSTFTTKQSPPSNISTSISRSSASQHLSKRISPPHKTSHSPSTSAGGSSGTDPMLTDDSGSVSSPTADPMTPPTTPQMSEHAGLSPRTSRDGNTWKKMSSNLSKLGWKPGRKKSDGRLRGDETMKNT</sequence>
<feature type="region of interest" description="Disordered" evidence="1">
    <location>
        <begin position="138"/>
        <end position="288"/>
    </location>
</feature>
<evidence type="ECO:0000256" key="1">
    <source>
        <dbReference type="SAM" id="MobiDB-lite"/>
    </source>
</evidence>
<feature type="compositionally biased region" description="Basic and acidic residues" evidence="1">
    <location>
        <begin position="273"/>
        <end position="288"/>
    </location>
</feature>
<comment type="caution">
    <text evidence="3">The sequence shown here is derived from an EMBL/GenBank/DDBJ whole genome shotgun (WGS) entry which is preliminary data.</text>
</comment>
<dbReference type="Gene3D" id="1.10.167.10">
    <property type="entry name" value="Regulator of G-protein Signalling 4, domain 2"/>
    <property type="match status" value="1"/>
</dbReference>
<accession>A0A4U0X145</accession>
<dbReference type="AlphaFoldDB" id="A0A4U0X145"/>
<dbReference type="Proteomes" id="UP000308768">
    <property type="component" value="Unassembled WGS sequence"/>
</dbReference>
<feature type="compositionally biased region" description="Low complexity" evidence="1">
    <location>
        <begin position="155"/>
        <end position="185"/>
    </location>
</feature>
<protein>
    <recommendedName>
        <fullName evidence="2">RGS domain-containing protein</fullName>
    </recommendedName>
</protein>
<dbReference type="EMBL" id="NAJN01000862">
    <property type="protein sequence ID" value="TKA67955.1"/>
    <property type="molecule type" value="Genomic_DNA"/>
</dbReference>
<reference evidence="3 4" key="1">
    <citation type="submission" date="2017-03" db="EMBL/GenBank/DDBJ databases">
        <title>Genomes of endolithic fungi from Antarctica.</title>
        <authorList>
            <person name="Coleine C."/>
            <person name="Masonjones S."/>
            <person name="Stajich J.E."/>
        </authorList>
    </citation>
    <scope>NUCLEOTIDE SEQUENCE [LARGE SCALE GENOMIC DNA]</scope>
    <source>
        <strain evidence="3 4">CCFEE 5187</strain>
    </source>
</reference>
<organism evidence="3 4">
    <name type="scientific">Cryomyces minteri</name>
    <dbReference type="NCBI Taxonomy" id="331657"/>
    <lineage>
        <taxon>Eukaryota</taxon>
        <taxon>Fungi</taxon>
        <taxon>Dikarya</taxon>
        <taxon>Ascomycota</taxon>
        <taxon>Pezizomycotina</taxon>
        <taxon>Dothideomycetes</taxon>
        <taxon>Dothideomycetes incertae sedis</taxon>
        <taxon>Cryomyces</taxon>
    </lineage>
</organism>
<dbReference type="InterPro" id="IPR044926">
    <property type="entry name" value="RGS_subdomain_2"/>
</dbReference>
<dbReference type="SUPFAM" id="SSF48097">
    <property type="entry name" value="Regulator of G-protein signaling, RGS"/>
    <property type="match status" value="1"/>
</dbReference>
<dbReference type="InterPro" id="IPR016137">
    <property type="entry name" value="RGS"/>
</dbReference>